<dbReference type="InterPro" id="IPR040390">
    <property type="entry name" value="TIFY/JAZ"/>
</dbReference>
<comment type="subcellular location">
    <subcellularLocation>
        <location evidence="2">Nucleus</location>
    </subcellularLocation>
</comment>
<feature type="compositionally biased region" description="Basic and acidic residues" evidence="3">
    <location>
        <begin position="1"/>
        <end position="29"/>
    </location>
</feature>
<evidence type="ECO:0000313" key="6">
    <source>
        <dbReference type="Proteomes" id="UP000813462"/>
    </source>
</evidence>
<organism evidence="5 6">
    <name type="scientific">Ziziphus jujuba var. spinosa</name>
    <dbReference type="NCBI Taxonomy" id="714518"/>
    <lineage>
        <taxon>Eukaryota</taxon>
        <taxon>Viridiplantae</taxon>
        <taxon>Streptophyta</taxon>
        <taxon>Embryophyta</taxon>
        <taxon>Tracheophyta</taxon>
        <taxon>Spermatophyta</taxon>
        <taxon>Magnoliopsida</taxon>
        <taxon>eudicotyledons</taxon>
        <taxon>Gunneridae</taxon>
        <taxon>Pentapetalae</taxon>
        <taxon>rosids</taxon>
        <taxon>fabids</taxon>
        <taxon>Rosales</taxon>
        <taxon>Rhamnaceae</taxon>
        <taxon>Paliureae</taxon>
        <taxon>Ziziphus</taxon>
    </lineage>
</organism>
<comment type="function">
    <text evidence="2">Repressor of jasmonate responses.</text>
</comment>
<dbReference type="PROSITE" id="PS51320">
    <property type="entry name" value="TIFY"/>
    <property type="match status" value="1"/>
</dbReference>
<evidence type="ECO:0000313" key="5">
    <source>
        <dbReference type="EMBL" id="KAH7519369.1"/>
    </source>
</evidence>
<gene>
    <name evidence="5" type="ORF">FEM48_Zijuj08G0028700</name>
</gene>
<dbReference type="InterPro" id="IPR018467">
    <property type="entry name" value="CCT_CS"/>
</dbReference>
<accession>A0A978UWK3</accession>
<dbReference type="EMBL" id="JAEACU010000008">
    <property type="protein sequence ID" value="KAH7519369.1"/>
    <property type="molecule type" value="Genomic_DNA"/>
</dbReference>
<comment type="caution">
    <text evidence="5">The sequence shown here is derived from an EMBL/GenBank/DDBJ whole genome shotgun (WGS) entry which is preliminary data.</text>
</comment>
<dbReference type="InterPro" id="IPR010399">
    <property type="entry name" value="Tify_dom"/>
</dbReference>
<protein>
    <recommendedName>
        <fullName evidence="2">Protein TIFY</fullName>
    </recommendedName>
    <alternativeName>
        <fullName evidence="2">Jasmonate ZIM domain-containing protein</fullName>
    </alternativeName>
</protein>
<comment type="domain">
    <text evidence="2">The jas domain is required for interaction with COI1.</text>
</comment>
<feature type="domain" description="Tify" evidence="4">
    <location>
        <begin position="62"/>
        <end position="97"/>
    </location>
</feature>
<sequence length="225" mass="24277">MEMDHRSDSDDSKPAEDLKPTQPEQKEENQAEEEGLADSDPKPTSNDSSNTGMLPLSGTNATIGTPAPLTIFYGGKVSVFNAIPEEKVREIMLIASAASVVKAGEMKNTGTSYPSSPLNPGSPAMQNTATAMGSLLAQLNPAQKSSLCKLQAEFPIARRHSLQRFLEKRRDRLVTKSPYPSPFATKMDDNANPDLSAKSSPDSGFFKQSLTSQEEHQTAHVARAN</sequence>
<dbReference type="GO" id="GO:0005634">
    <property type="term" value="C:nucleus"/>
    <property type="evidence" value="ECO:0007669"/>
    <property type="project" value="UniProtKB-SubCell"/>
</dbReference>
<dbReference type="Pfam" id="PF06200">
    <property type="entry name" value="tify"/>
    <property type="match status" value="1"/>
</dbReference>
<dbReference type="Proteomes" id="UP000813462">
    <property type="component" value="Unassembled WGS sequence"/>
</dbReference>
<dbReference type="PANTHER" id="PTHR33077">
    <property type="entry name" value="PROTEIN TIFY 4A-RELATED-RELATED"/>
    <property type="match status" value="1"/>
</dbReference>
<dbReference type="GO" id="GO:2000022">
    <property type="term" value="P:regulation of jasmonic acid mediated signaling pathway"/>
    <property type="evidence" value="ECO:0007669"/>
    <property type="project" value="UniProtKB-UniRule"/>
</dbReference>
<feature type="compositionally biased region" description="Polar residues" evidence="3">
    <location>
        <begin position="42"/>
        <end position="59"/>
    </location>
</feature>
<dbReference type="SMART" id="SM00979">
    <property type="entry name" value="TIFY"/>
    <property type="match status" value="1"/>
</dbReference>
<evidence type="ECO:0000256" key="1">
    <source>
        <dbReference type="ARBA" id="ARBA00008614"/>
    </source>
</evidence>
<proteinExistence type="inferred from homology"/>
<evidence type="ECO:0000256" key="2">
    <source>
        <dbReference type="RuleBase" id="RU369065"/>
    </source>
</evidence>
<evidence type="ECO:0000259" key="4">
    <source>
        <dbReference type="PROSITE" id="PS51320"/>
    </source>
</evidence>
<keyword evidence="2" id="KW-1184">Jasmonic acid signaling pathway</keyword>
<dbReference type="AlphaFoldDB" id="A0A978UWK3"/>
<name>A0A978UWK3_ZIZJJ</name>
<evidence type="ECO:0000256" key="3">
    <source>
        <dbReference type="SAM" id="MobiDB-lite"/>
    </source>
</evidence>
<reference evidence="5" key="1">
    <citation type="journal article" date="2021" name="Front. Plant Sci.">
        <title>Chromosome-Scale Genome Assembly for Chinese Sour Jujube and Insights Into Its Genome Evolution and Domestication Signature.</title>
        <authorList>
            <person name="Shen L.-Y."/>
            <person name="Luo H."/>
            <person name="Wang X.-L."/>
            <person name="Wang X.-M."/>
            <person name="Qiu X.-J."/>
            <person name="Liu H."/>
            <person name="Zhou S.-S."/>
            <person name="Jia K.-H."/>
            <person name="Nie S."/>
            <person name="Bao Y.-T."/>
            <person name="Zhang R.-G."/>
            <person name="Yun Q.-Z."/>
            <person name="Chai Y.-H."/>
            <person name="Lu J.-Y."/>
            <person name="Li Y."/>
            <person name="Zhao S.-W."/>
            <person name="Mao J.-F."/>
            <person name="Jia S.-G."/>
            <person name="Mao Y.-M."/>
        </authorList>
    </citation>
    <scope>NUCLEOTIDE SEQUENCE</scope>
    <source>
        <strain evidence="5">AT0</strain>
        <tissue evidence="5">Leaf</tissue>
    </source>
</reference>
<feature type="region of interest" description="Disordered" evidence="3">
    <location>
        <begin position="1"/>
        <end position="59"/>
    </location>
</feature>
<dbReference type="GO" id="GO:0009611">
    <property type="term" value="P:response to wounding"/>
    <property type="evidence" value="ECO:0007669"/>
    <property type="project" value="UniProtKB-UniRule"/>
</dbReference>
<dbReference type="GO" id="GO:0031347">
    <property type="term" value="P:regulation of defense response"/>
    <property type="evidence" value="ECO:0007669"/>
    <property type="project" value="UniProtKB-UniRule"/>
</dbReference>
<feature type="compositionally biased region" description="Polar residues" evidence="3">
    <location>
        <begin position="197"/>
        <end position="212"/>
    </location>
</feature>
<comment type="similarity">
    <text evidence="1 2">Belongs to the TIFY/JAZ family.</text>
</comment>
<keyword evidence="2" id="KW-0539">Nucleus</keyword>
<dbReference type="Pfam" id="PF09425">
    <property type="entry name" value="Jas_motif"/>
    <property type="match status" value="1"/>
</dbReference>
<dbReference type="PANTHER" id="PTHR33077:SF61">
    <property type="entry name" value="PROTEIN TIFY 3A-RELATED"/>
    <property type="match status" value="1"/>
</dbReference>
<feature type="region of interest" description="Disordered" evidence="3">
    <location>
        <begin position="176"/>
        <end position="225"/>
    </location>
</feature>